<reference evidence="3" key="1">
    <citation type="submission" date="2022-12" db="EMBL/GenBank/DDBJ databases">
        <title>Description and comparative metabolic analysis of Aerococcus sp. nov., isolated from the feces of a pig.</title>
        <authorList>
            <person name="Chang Y.-H."/>
        </authorList>
    </citation>
    <scope>NUCLEOTIDE SEQUENCE</scope>
    <source>
        <strain evidence="3">YH-aer222</strain>
    </source>
</reference>
<accession>A0A9X3FNG4</accession>
<keyword evidence="4" id="KW-1185">Reference proteome</keyword>
<dbReference type="GO" id="GO:0047617">
    <property type="term" value="F:fatty acyl-CoA hydrolase activity"/>
    <property type="evidence" value="ECO:0007669"/>
    <property type="project" value="TreeGrafter"/>
</dbReference>
<dbReference type="Proteomes" id="UP001146670">
    <property type="component" value="Unassembled WGS sequence"/>
</dbReference>
<evidence type="ECO:0000259" key="2">
    <source>
        <dbReference type="Pfam" id="PF08840"/>
    </source>
</evidence>
<keyword evidence="1" id="KW-0472">Membrane</keyword>
<dbReference type="AlphaFoldDB" id="A0A9X3FNG4"/>
<dbReference type="Pfam" id="PF08840">
    <property type="entry name" value="BAAT_C"/>
    <property type="match status" value="1"/>
</dbReference>
<dbReference type="RefSeq" id="WP_268751437.1">
    <property type="nucleotide sequence ID" value="NZ_JAPRFQ010000001.1"/>
</dbReference>
<dbReference type="InterPro" id="IPR014940">
    <property type="entry name" value="BAAT_C"/>
</dbReference>
<comment type="caution">
    <text evidence="3">The sequence shown here is derived from an EMBL/GenBank/DDBJ whole genome shotgun (WGS) entry which is preliminary data.</text>
</comment>
<organism evidence="3 4">
    <name type="scientific">Aerococcus kribbianus</name>
    <dbReference type="NCBI Taxonomy" id="2999064"/>
    <lineage>
        <taxon>Bacteria</taxon>
        <taxon>Bacillati</taxon>
        <taxon>Bacillota</taxon>
        <taxon>Bacilli</taxon>
        <taxon>Lactobacillales</taxon>
        <taxon>Aerococcaceae</taxon>
        <taxon>Aerococcus</taxon>
    </lineage>
</organism>
<keyword evidence="3" id="KW-0378">Hydrolase</keyword>
<dbReference type="EMBL" id="JAPRFR010000001">
    <property type="protein sequence ID" value="MCZ0725109.1"/>
    <property type="molecule type" value="Genomic_DNA"/>
</dbReference>
<proteinExistence type="predicted"/>
<name>A0A9X3FNG4_9LACT</name>
<dbReference type="PANTHER" id="PTHR10824:SF4">
    <property type="entry name" value="ACYL-COENZYME A THIOESTERASE 1-LIKE"/>
    <property type="match status" value="1"/>
</dbReference>
<dbReference type="Gene3D" id="3.40.50.1820">
    <property type="entry name" value="alpha/beta hydrolase"/>
    <property type="match status" value="1"/>
</dbReference>
<evidence type="ECO:0000256" key="1">
    <source>
        <dbReference type="SAM" id="Phobius"/>
    </source>
</evidence>
<keyword evidence="1" id="KW-0812">Transmembrane</keyword>
<dbReference type="SUPFAM" id="SSF53474">
    <property type="entry name" value="alpha/beta-Hydrolases"/>
    <property type="match status" value="1"/>
</dbReference>
<dbReference type="InterPro" id="IPR029058">
    <property type="entry name" value="AB_hydrolase_fold"/>
</dbReference>
<feature type="transmembrane region" description="Helical" evidence="1">
    <location>
        <begin position="7"/>
        <end position="28"/>
    </location>
</feature>
<gene>
    <name evidence="3" type="ORF">OW157_00830</name>
</gene>
<dbReference type="GO" id="GO:0006637">
    <property type="term" value="P:acyl-CoA metabolic process"/>
    <property type="evidence" value="ECO:0007669"/>
    <property type="project" value="TreeGrafter"/>
</dbReference>
<keyword evidence="1" id="KW-1133">Transmembrane helix</keyword>
<protein>
    <submittedName>
        <fullName evidence="3">Alpha/beta hydrolase</fullName>
    </submittedName>
</protein>
<sequence length="346" mass="38448">MKVLGKFLLRVLLIALVIFLMISLIRWVNWRRYKDQLPSDQTSSTYNNPTDLSRYQTSIDEVNVDRINQDAIQGFHLLPEDKTSQGVVVTFGGSEGSPDYDRAIQIAQAGYEVYALFYFGMPKQPQTLAEVPLDFFGDFLELIDEDQPLTLVGSSKGAELALNLATIYPDAIDQVVAFAPTSHSFFALDTKNMKQSSWAYQGKPLPYLKQTVASFSSFIKMISGFVFLTPVHFTATYASVLERSAVEDLEASRIKVEDYSGEILLFAGGDDQMWPSKAMAKDLANHNDRIQLEIYPEAGHLFYNPGDIIGNQSSLLAVGGSSEANQAAAEASEKLLMEKLAEWHGE</sequence>
<evidence type="ECO:0000313" key="4">
    <source>
        <dbReference type="Proteomes" id="UP001146670"/>
    </source>
</evidence>
<feature type="domain" description="BAAT/Acyl-CoA thioester hydrolase C-terminal" evidence="2">
    <location>
        <begin position="148"/>
        <end position="305"/>
    </location>
</feature>
<dbReference type="PANTHER" id="PTHR10824">
    <property type="entry name" value="ACYL-COENZYME A THIOESTERASE-RELATED"/>
    <property type="match status" value="1"/>
</dbReference>
<evidence type="ECO:0000313" key="3">
    <source>
        <dbReference type="EMBL" id="MCZ0725109.1"/>
    </source>
</evidence>
<dbReference type="GO" id="GO:0006631">
    <property type="term" value="P:fatty acid metabolic process"/>
    <property type="evidence" value="ECO:0007669"/>
    <property type="project" value="TreeGrafter"/>
</dbReference>